<dbReference type="PANTHER" id="PTHR23501">
    <property type="entry name" value="MAJOR FACILITATOR SUPERFAMILY"/>
    <property type="match status" value="1"/>
</dbReference>
<dbReference type="Pfam" id="PF06609">
    <property type="entry name" value="TRI12"/>
    <property type="match status" value="1"/>
</dbReference>
<feature type="transmembrane region" description="Helical" evidence="7">
    <location>
        <begin position="317"/>
        <end position="338"/>
    </location>
</feature>
<evidence type="ECO:0000256" key="3">
    <source>
        <dbReference type="ARBA" id="ARBA00022692"/>
    </source>
</evidence>
<feature type="transmembrane region" description="Helical" evidence="7">
    <location>
        <begin position="445"/>
        <end position="469"/>
    </location>
</feature>
<dbReference type="AlphaFoldDB" id="A0A0D1YXE1"/>
<dbReference type="Gene3D" id="1.20.1250.20">
    <property type="entry name" value="MFS general substrate transporter like domains"/>
    <property type="match status" value="1"/>
</dbReference>
<dbReference type="EMBL" id="KN847538">
    <property type="protein sequence ID" value="KIW05372.1"/>
    <property type="molecule type" value="Genomic_DNA"/>
</dbReference>
<dbReference type="PROSITE" id="PS50850">
    <property type="entry name" value="MFS"/>
    <property type="match status" value="1"/>
</dbReference>
<organism evidence="9 10">
    <name type="scientific">Verruconis gallopava</name>
    <dbReference type="NCBI Taxonomy" id="253628"/>
    <lineage>
        <taxon>Eukaryota</taxon>
        <taxon>Fungi</taxon>
        <taxon>Dikarya</taxon>
        <taxon>Ascomycota</taxon>
        <taxon>Pezizomycotina</taxon>
        <taxon>Dothideomycetes</taxon>
        <taxon>Pleosporomycetidae</taxon>
        <taxon>Venturiales</taxon>
        <taxon>Sympoventuriaceae</taxon>
        <taxon>Verruconis</taxon>
    </lineage>
</organism>
<gene>
    <name evidence="9" type="ORF">PV09_03888</name>
</gene>
<evidence type="ECO:0000256" key="4">
    <source>
        <dbReference type="ARBA" id="ARBA00022989"/>
    </source>
</evidence>
<dbReference type="GO" id="GO:0022857">
    <property type="term" value="F:transmembrane transporter activity"/>
    <property type="evidence" value="ECO:0007669"/>
    <property type="project" value="InterPro"/>
</dbReference>
<feature type="transmembrane region" description="Helical" evidence="7">
    <location>
        <begin position="139"/>
        <end position="158"/>
    </location>
</feature>
<keyword evidence="2" id="KW-0813">Transport</keyword>
<dbReference type="HOGENOM" id="CLU_000960_25_2_1"/>
<feature type="region of interest" description="Disordered" evidence="6">
    <location>
        <begin position="1"/>
        <end position="26"/>
    </location>
</feature>
<dbReference type="GeneID" id="27311861"/>
<feature type="transmembrane region" description="Helical" evidence="7">
    <location>
        <begin position="83"/>
        <end position="101"/>
    </location>
</feature>
<accession>A0A0D1YXE1</accession>
<feature type="transmembrane region" description="Helical" evidence="7">
    <location>
        <begin position="202"/>
        <end position="222"/>
    </location>
</feature>
<name>A0A0D1YXE1_9PEZI</name>
<dbReference type="InterPro" id="IPR036259">
    <property type="entry name" value="MFS_trans_sf"/>
</dbReference>
<evidence type="ECO:0000256" key="7">
    <source>
        <dbReference type="SAM" id="Phobius"/>
    </source>
</evidence>
<reference evidence="9 10" key="1">
    <citation type="submission" date="2015-01" db="EMBL/GenBank/DDBJ databases">
        <title>The Genome Sequence of Ochroconis gallopava CBS43764.</title>
        <authorList>
            <consortium name="The Broad Institute Genomics Platform"/>
            <person name="Cuomo C."/>
            <person name="de Hoog S."/>
            <person name="Gorbushina A."/>
            <person name="Stielow B."/>
            <person name="Teixiera M."/>
            <person name="Abouelleil A."/>
            <person name="Chapman S.B."/>
            <person name="Priest M."/>
            <person name="Young S.K."/>
            <person name="Wortman J."/>
            <person name="Nusbaum C."/>
            <person name="Birren B."/>
        </authorList>
    </citation>
    <scope>NUCLEOTIDE SEQUENCE [LARGE SCALE GENOMIC DNA]</scope>
    <source>
        <strain evidence="9 10">CBS 43764</strain>
    </source>
</reference>
<dbReference type="GO" id="GO:0005886">
    <property type="term" value="C:plasma membrane"/>
    <property type="evidence" value="ECO:0007669"/>
    <property type="project" value="TreeGrafter"/>
</dbReference>
<evidence type="ECO:0000256" key="6">
    <source>
        <dbReference type="SAM" id="MobiDB-lite"/>
    </source>
</evidence>
<evidence type="ECO:0000256" key="2">
    <source>
        <dbReference type="ARBA" id="ARBA00022448"/>
    </source>
</evidence>
<dbReference type="InterPro" id="IPR010573">
    <property type="entry name" value="MFS_Str1/Tri12-like"/>
</dbReference>
<keyword evidence="10" id="KW-1185">Reference proteome</keyword>
<feature type="transmembrane region" description="Helical" evidence="7">
    <location>
        <begin position="358"/>
        <end position="378"/>
    </location>
</feature>
<dbReference type="RefSeq" id="XP_016215241.1">
    <property type="nucleotide sequence ID" value="XM_016357152.1"/>
</dbReference>
<feature type="transmembrane region" description="Helical" evidence="7">
    <location>
        <begin position="538"/>
        <end position="557"/>
    </location>
</feature>
<feature type="transmembrane region" description="Helical" evidence="7">
    <location>
        <begin position="384"/>
        <end position="404"/>
    </location>
</feature>
<dbReference type="InParanoid" id="A0A0D1YXE1"/>
<feature type="domain" description="Major facilitator superfamily (MFS) profile" evidence="8">
    <location>
        <begin position="46"/>
        <end position="521"/>
    </location>
</feature>
<evidence type="ECO:0000256" key="1">
    <source>
        <dbReference type="ARBA" id="ARBA00004141"/>
    </source>
</evidence>
<evidence type="ECO:0000259" key="8">
    <source>
        <dbReference type="PROSITE" id="PS50850"/>
    </source>
</evidence>
<evidence type="ECO:0000256" key="5">
    <source>
        <dbReference type="ARBA" id="ARBA00023136"/>
    </source>
</evidence>
<keyword evidence="5 7" id="KW-0472">Membrane</keyword>
<sequence>MEEKDNAVRQIERDNSSHVSSNEEKGVAPANAYPMRDEDYVVTFKTWIVVTILASAYGVSFWIVPAIAPIATEVATKLGNPAAAGWFTSLYTICNAIAFMICGANSDLFGRRWFLIGGNVLLLLGHLLCGLAKNSTMMIAGFAIIGFGAGNAQLAAFALPELLPNKWRHISVTIADLGTWIDVVVGSIAGRYAIVHGDAWRWLFHAPSIGAGISVVCLYALYYPPQHPRGLGFKRALKELDYIGGILFILSATLILVGIVYTELISSSSPRVIGLLSAGFGTLVVFILFENIGQKKGWIKQPLTPTHIFTADKGREFTFPFIVGFVVTMFYYMTNIVYPTQCAVFFTTPTTTLRETALMTLPSNFGLVFGEILLITFGTSLGHWKWTLTGSVTIMVLFGALLGLGTPDRKGMLMAFVFISQMGFGWAQMLSITFIQFGVPQVELGISGGLAGVTRFAGGAIAISVYTTINSNVLKTWSKRLIPPAALGAGLPESSLTAFMEALPLGSAALAKVPGITTEAIVAGGAALQQAYVHALKVTALSSLSFGILAIIACVCCNDIGHKMNSKIEVFLENDEFADKNVYH</sequence>
<feature type="transmembrane region" description="Helical" evidence="7">
    <location>
        <begin position="416"/>
        <end position="439"/>
    </location>
</feature>
<dbReference type="VEuPathDB" id="FungiDB:PV09_03888"/>
<feature type="transmembrane region" description="Helical" evidence="7">
    <location>
        <begin position="47"/>
        <end position="71"/>
    </location>
</feature>
<comment type="subcellular location">
    <subcellularLocation>
        <location evidence="1">Membrane</location>
        <topology evidence="1">Multi-pass membrane protein</topology>
    </subcellularLocation>
</comment>
<dbReference type="OrthoDB" id="4161376at2759"/>
<dbReference type="PANTHER" id="PTHR23501:SF195">
    <property type="entry name" value="PEP5"/>
    <property type="match status" value="1"/>
</dbReference>
<dbReference type="InterPro" id="IPR020846">
    <property type="entry name" value="MFS_dom"/>
</dbReference>
<evidence type="ECO:0000313" key="10">
    <source>
        <dbReference type="Proteomes" id="UP000053259"/>
    </source>
</evidence>
<feature type="transmembrane region" description="Helical" evidence="7">
    <location>
        <begin position="113"/>
        <end position="132"/>
    </location>
</feature>
<evidence type="ECO:0000313" key="9">
    <source>
        <dbReference type="EMBL" id="KIW05372.1"/>
    </source>
</evidence>
<dbReference type="SUPFAM" id="SSF103473">
    <property type="entry name" value="MFS general substrate transporter"/>
    <property type="match status" value="1"/>
</dbReference>
<feature type="transmembrane region" description="Helical" evidence="7">
    <location>
        <begin position="272"/>
        <end position="289"/>
    </location>
</feature>
<protein>
    <recommendedName>
        <fullName evidence="8">Major facilitator superfamily (MFS) profile domain-containing protein</fullName>
    </recommendedName>
</protein>
<keyword evidence="3 7" id="KW-0812">Transmembrane</keyword>
<feature type="transmembrane region" description="Helical" evidence="7">
    <location>
        <begin position="242"/>
        <end position="260"/>
    </location>
</feature>
<proteinExistence type="predicted"/>
<keyword evidence="4 7" id="KW-1133">Transmembrane helix</keyword>
<dbReference type="Proteomes" id="UP000053259">
    <property type="component" value="Unassembled WGS sequence"/>
</dbReference>